<reference evidence="2 3" key="1">
    <citation type="submission" date="2022-04" db="EMBL/GenBank/DDBJ databases">
        <title>Positive selection, recombination, and allopatry shape intraspecific diversity of widespread and dominant cyanobacteria.</title>
        <authorList>
            <person name="Wei J."/>
            <person name="Shu W."/>
            <person name="Hu C."/>
        </authorList>
    </citation>
    <scope>NUCLEOTIDE SEQUENCE [LARGE SCALE GENOMIC DNA]</scope>
    <source>
        <strain evidence="2 3">AS-A4</strain>
    </source>
</reference>
<proteinExistence type="predicted"/>
<dbReference type="EMBL" id="JAMPLM010000025">
    <property type="protein sequence ID" value="MEP1061022.1"/>
    <property type="molecule type" value="Genomic_DNA"/>
</dbReference>
<organism evidence="2 3">
    <name type="scientific">Stenomitos frigidus AS-A4</name>
    <dbReference type="NCBI Taxonomy" id="2933935"/>
    <lineage>
        <taxon>Bacteria</taxon>
        <taxon>Bacillati</taxon>
        <taxon>Cyanobacteriota</taxon>
        <taxon>Cyanophyceae</taxon>
        <taxon>Leptolyngbyales</taxon>
        <taxon>Leptolyngbyaceae</taxon>
        <taxon>Stenomitos</taxon>
    </lineage>
</organism>
<evidence type="ECO:0000313" key="2">
    <source>
        <dbReference type="EMBL" id="MEP1061022.1"/>
    </source>
</evidence>
<feature type="signal peptide" evidence="1">
    <location>
        <begin position="1"/>
        <end position="27"/>
    </location>
</feature>
<name>A0ABV0KPE9_9CYAN</name>
<protein>
    <submittedName>
        <fullName evidence="2">Uncharacterized protein</fullName>
    </submittedName>
</protein>
<accession>A0ABV0KPE9</accession>
<dbReference type="RefSeq" id="WP_190447126.1">
    <property type="nucleotide sequence ID" value="NZ_JAMPLM010000025.1"/>
</dbReference>
<keyword evidence="1" id="KW-0732">Signal</keyword>
<sequence>MSRLKVLLTVCLSLVLICLLAIAPAFAQSNQVASAPINYQRVTPDLQQLGVPLHLPTKLVYRNTLVGPNTFFAVGGVMTDPNMEQQGYRVQITNSQNCLNGSLSCIIAYANAEPLRADQVDIESMYAWFRAPGALDRYVRVSSDSIGWVRLSNGQSVYFVPWVMGAGMGFAQAMWDEGGYRYTIGLKGGARAWLLPMAETAFGR</sequence>
<evidence type="ECO:0000313" key="3">
    <source>
        <dbReference type="Proteomes" id="UP001476950"/>
    </source>
</evidence>
<keyword evidence="3" id="KW-1185">Reference proteome</keyword>
<dbReference type="Proteomes" id="UP001476950">
    <property type="component" value="Unassembled WGS sequence"/>
</dbReference>
<evidence type="ECO:0000256" key="1">
    <source>
        <dbReference type="SAM" id="SignalP"/>
    </source>
</evidence>
<comment type="caution">
    <text evidence="2">The sequence shown here is derived from an EMBL/GenBank/DDBJ whole genome shotgun (WGS) entry which is preliminary data.</text>
</comment>
<feature type="chain" id="PRO_5046435417" evidence="1">
    <location>
        <begin position="28"/>
        <end position="204"/>
    </location>
</feature>
<gene>
    <name evidence="2" type="ORF">NDI38_21560</name>
</gene>